<evidence type="ECO:0000256" key="11">
    <source>
        <dbReference type="ARBA" id="ARBA00037847"/>
    </source>
</evidence>
<keyword evidence="16" id="KW-1185">Reference proteome</keyword>
<evidence type="ECO:0000256" key="14">
    <source>
        <dbReference type="SAM" id="Coils"/>
    </source>
</evidence>
<reference evidence="15 16" key="1">
    <citation type="journal article" date="2014" name="Nature">
        <title>Sequential evolution of bacterial morphology by co-option of a developmental regulator.</title>
        <authorList>
            <person name="Jiang C."/>
            <person name="Brown P.J."/>
            <person name="Ducret A."/>
            <person name="Brun Y.V."/>
        </authorList>
    </citation>
    <scope>NUCLEOTIDE SEQUENCE [LARGE SCALE GENOMIC DNA]</scope>
    <source>
        <strain evidence="15 16">DSM 16100</strain>
    </source>
</reference>
<comment type="subunit">
    <text evidence="12">F-type ATPases have 2 components, F(1) - the catalytic core - and F(0) - the membrane proton channel. F(1) has five subunits: alpha(3), beta(3), gamma(1), delta(1), epsilon(1). F(0) has three main subunits: a(1), b(2) and c(10-14). The alpha and beta chains form an alternating ring which encloses part of the gamma chain. F(1) is attached to F(0) by a central stalk formed by the gamma and epsilon chains, while a peripheral stalk is formed by the delta and b chains.</text>
</comment>
<evidence type="ECO:0000256" key="8">
    <source>
        <dbReference type="ARBA" id="ARBA00023310"/>
    </source>
</evidence>
<feature type="coiled-coil region" evidence="14">
    <location>
        <begin position="90"/>
        <end position="118"/>
    </location>
</feature>
<keyword evidence="3 12" id="KW-0812">Transmembrane</keyword>
<proteinExistence type="inferred from homology"/>
<keyword evidence="7 12" id="KW-0472">Membrane</keyword>
<keyword evidence="1 12" id="KW-0813">Transport</keyword>
<evidence type="ECO:0000256" key="13">
    <source>
        <dbReference type="RuleBase" id="RU003848"/>
    </source>
</evidence>
<evidence type="ECO:0000313" key="15">
    <source>
        <dbReference type="EMBL" id="ESQ92257.1"/>
    </source>
</evidence>
<sequence>MMEQFGEAEFWVRAALVIFFLILVVAKVPGKLWTSLGDTGKAVRAELDEAVRIRQEATDLLNSIKAQRLSAEAKAREIIAFAEEEAVRMAADARAKLEDTIKRREALAERKIAQAEANATADVKSAAADLAAQLAEQVLLDQVAKAKTDTQVDKAIGQLEGRFN</sequence>
<gene>
    <name evidence="12" type="primary">atpF</name>
    <name evidence="15" type="ORF">ABENE_08830</name>
</gene>
<accession>V4PE85</accession>
<dbReference type="GO" id="GO:0005886">
    <property type="term" value="C:plasma membrane"/>
    <property type="evidence" value="ECO:0007669"/>
    <property type="project" value="UniProtKB-SubCell"/>
</dbReference>
<keyword evidence="4 12" id="KW-0375">Hydrogen ion transport</keyword>
<dbReference type="EMBL" id="AWGB01000014">
    <property type="protein sequence ID" value="ESQ92257.1"/>
    <property type="molecule type" value="Genomic_DNA"/>
</dbReference>
<evidence type="ECO:0000256" key="10">
    <source>
        <dbReference type="ARBA" id="ARBA00025614"/>
    </source>
</evidence>
<dbReference type="RefSeq" id="WP_018082121.1">
    <property type="nucleotide sequence ID" value="NZ_AQWM01000010.1"/>
</dbReference>
<evidence type="ECO:0000256" key="5">
    <source>
        <dbReference type="ARBA" id="ARBA00022989"/>
    </source>
</evidence>
<comment type="caution">
    <text evidence="15">The sequence shown here is derived from an EMBL/GenBank/DDBJ whole genome shotgun (WGS) entry which is preliminary data.</text>
</comment>
<evidence type="ECO:0000256" key="12">
    <source>
        <dbReference type="HAMAP-Rule" id="MF_01398"/>
    </source>
</evidence>
<name>V4PE85_9CAUL</name>
<dbReference type="STRING" id="1121022.GCA_000376105_02454"/>
<keyword evidence="14" id="KW-0175">Coiled coil</keyword>
<dbReference type="Pfam" id="PF00430">
    <property type="entry name" value="ATP-synt_B"/>
    <property type="match status" value="1"/>
</dbReference>
<keyword evidence="12" id="KW-1003">Cell membrane</keyword>
<dbReference type="Proteomes" id="UP000017837">
    <property type="component" value="Unassembled WGS sequence"/>
</dbReference>
<dbReference type="GO" id="GO:0012505">
    <property type="term" value="C:endomembrane system"/>
    <property type="evidence" value="ECO:0007669"/>
    <property type="project" value="UniProtKB-SubCell"/>
</dbReference>
<evidence type="ECO:0000256" key="3">
    <source>
        <dbReference type="ARBA" id="ARBA00022692"/>
    </source>
</evidence>
<keyword evidence="6 12" id="KW-0406">Ion transport</keyword>
<dbReference type="HAMAP" id="MF_01398">
    <property type="entry name" value="ATP_synth_b_bprime"/>
    <property type="match status" value="1"/>
</dbReference>
<protein>
    <recommendedName>
        <fullName evidence="12">ATP synthase subunit b</fullName>
    </recommendedName>
    <alternativeName>
        <fullName evidence="12">ATP synthase F(0) sector subunit b</fullName>
    </alternativeName>
    <alternativeName>
        <fullName evidence="12">ATPase subunit I</fullName>
    </alternativeName>
    <alternativeName>
        <fullName evidence="12">F-type ATPase subunit b</fullName>
        <shortName evidence="12">F-ATPase subunit b</shortName>
    </alternativeName>
</protein>
<evidence type="ECO:0000256" key="1">
    <source>
        <dbReference type="ARBA" id="ARBA00022448"/>
    </source>
</evidence>
<dbReference type="GO" id="GO:0046933">
    <property type="term" value="F:proton-transporting ATP synthase activity, rotational mechanism"/>
    <property type="evidence" value="ECO:0007669"/>
    <property type="project" value="UniProtKB-UniRule"/>
</dbReference>
<evidence type="ECO:0000256" key="7">
    <source>
        <dbReference type="ARBA" id="ARBA00023136"/>
    </source>
</evidence>
<keyword evidence="8 12" id="KW-0066">ATP synthesis</keyword>
<keyword evidence="5 12" id="KW-1133">Transmembrane helix</keyword>
<comment type="function">
    <text evidence="10">Component of the F(0) channel, it forms part of the peripheral stalk, linking F(1) to F(0). The b'-subunit is a diverged and duplicated form of b found in plants and photosynthetic bacteria.</text>
</comment>
<evidence type="ECO:0000256" key="9">
    <source>
        <dbReference type="ARBA" id="ARBA00025198"/>
    </source>
</evidence>
<dbReference type="PATRIC" id="fig|1121022.4.peg.1778"/>
<dbReference type="GO" id="GO:0045259">
    <property type="term" value="C:proton-transporting ATP synthase complex"/>
    <property type="evidence" value="ECO:0007669"/>
    <property type="project" value="UniProtKB-KW"/>
</dbReference>
<evidence type="ECO:0000313" key="16">
    <source>
        <dbReference type="Proteomes" id="UP000017837"/>
    </source>
</evidence>
<dbReference type="eggNOG" id="COG0711">
    <property type="taxonomic scope" value="Bacteria"/>
</dbReference>
<dbReference type="InterPro" id="IPR002146">
    <property type="entry name" value="ATP_synth_b/b'su_bac/chlpt"/>
</dbReference>
<evidence type="ECO:0000256" key="4">
    <source>
        <dbReference type="ARBA" id="ARBA00022781"/>
    </source>
</evidence>
<dbReference type="AlphaFoldDB" id="V4PE85"/>
<evidence type="ECO:0000256" key="2">
    <source>
        <dbReference type="ARBA" id="ARBA00022547"/>
    </source>
</evidence>
<comment type="similarity">
    <text evidence="12 13">Belongs to the ATPase B chain family.</text>
</comment>
<keyword evidence="2 12" id="KW-0138">CF(0)</keyword>
<evidence type="ECO:0000256" key="6">
    <source>
        <dbReference type="ARBA" id="ARBA00023065"/>
    </source>
</evidence>
<comment type="subcellular location">
    <subcellularLocation>
        <location evidence="12">Cell membrane</location>
        <topology evidence="12">Single-pass membrane protein</topology>
    </subcellularLocation>
    <subcellularLocation>
        <location evidence="11">Endomembrane system</location>
        <topology evidence="11">Single-pass membrane protein</topology>
    </subcellularLocation>
</comment>
<organism evidence="15 16">
    <name type="scientific">Asticcacaulis benevestitus DSM 16100 = ATCC BAA-896</name>
    <dbReference type="NCBI Taxonomy" id="1121022"/>
    <lineage>
        <taxon>Bacteria</taxon>
        <taxon>Pseudomonadati</taxon>
        <taxon>Pseudomonadota</taxon>
        <taxon>Alphaproteobacteria</taxon>
        <taxon>Caulobacterales</taxon>
        <taxon>Caulobacteraceae</taxon>
        <taxon>Asticcacaulis</taxon>
    </lineage>
</organism>
<comment type="function">
    <text evidence="9 12">F(1)F(0) ATP synthase produces ATP from ADP in the presence of a proton or sodium gradient. F-type ATPases consist of two structural domains, F(1) containing the extramembraneous catalytic core and F(0) containing the membrane proton channel, linked together by a central stalk and a peripheral stalk. During catalysis, ATP synthesis in the catalytic domain of F(1) is coupled via a rotary mechanism of the central stalk subunits to proton translocation.</text>
</comment>